<evidence type="ECO:0000256" key="1">
    <source>
        <dbReference type="ARBA" id="ARBA00022443"/>
    </source>
</evidence>
<feature type="non-terminal residue" evidence="4">
    <location>
        <position position="1"/>
    </location>
</feature>
<sequence length="67" mass="7178">TFIPCLPDELSISTGETVRVLARYDDGWAMCVNGTGEQGMVPTECLDSGNGRVGSGDWRASRRVSSL</sequence>
<dbReference type="AlphaFoldDB" id="A0A165XN25"/>
<evidence type="ECO:0000313" key="4">
    <source>
        <dbReference type="EMBL" id="KZP08719.1"/>
    </source>
</evidence>
<reference evidence="4 5" key="1">
    <citation type="journal article" date="2016" name="Mol. Biol. Evol.">
        <title>Comparative Genomics of Early-Diverging Mushroom-Forming Fungi Provides Insights into the Origins of Lignocellulose Decay Capabilities.</title>
        <authorList>
            <person name="Nagy L.G."/>
            <person name="Riley R."/>
            <person name="Tritt A."/>
            <person name="Adam C."/>
            <person name="Daum C."/>
            <person name="Floudas D."/>
            <person name="Sun H."/>
            <person name="Yadav J.S."/>
            <person name="Pangilinan J."/>
            <person name="Larsson K.H."/>
            <person name="Matsuura K."/>
            <person name="Barry K."/>
            <person name="Labutti K."/>
            <person name="Kuo R."/>
            <person name="Ohm R.A."/>
            <person name="Bhattacharya S.S."/>
            <person name="Shirouzu T."/>
            <person name="Yoshinaga Y."/>
            <person name="Martin F.M."/>
            <person name="Grigoriev I.V."/>
            <person name="Hibbett D.S."/>
        </authorList>
    </citation>
    <scope>NUCLEOTIDE SEQUENCE [LARGE SCALE GENOMIC DNA]</scope>
    <source>
        <strain evidence="4 5">CBS 109695</strain>
    </source>
</reference>
<gene>
    <name evidence="4" type="ORF">FIBSPDRAFT_686906</name>
</gene>
<name>A0A165XN25_9AGAM</name>
<evidence type="ECO:0000313" key="5">
    <source>
        <dbReference type="Proteomes" id="UP000076532"/>
    </source>
</evidence>
<keyword evidence="5" id="KW-1185">Reference proteome</keyword>
<dbReference type="STRING" id="436010.A0A165XN25"/>
<dbReference type="Pfam" id="PF00018">
    <property type="entry name" value="SH3_1"/>
    <property type="match status" value="1"/>
</dbReference>
<feature type="non-terminal residue" evidence="4">
    <location>
        <position position="67"/>
    </location>
</feature>
<dbReference type="Proteomes" id="UP000076532">
    <property type="component" value="Unassembled WGS sequence"/>
</dbReference>
<evidence type="ECO:0000256" key="2">
    <source>
        <dbReference type="PROSITE-ProRule" id="PRU00192"/>
    </source>
</evidence>
<dbReference type="OrthoDB" id="5340910at2759"/>
<proteinExistence type="predicted"/>
<organism evidence="4 5">
    <name type="scientific">Athelia psychrophila</name>
    <dbReference type="NCBI Taxonomy" id="1759441"/>
    <lineage>
        <taxon>Eukaryota</taxon>
        <taxon>Fungi</taxon>
        <taxon>Dikarya</taxon>
        <taxon>Basidiomycota</taxon>
        <taxon>Agaricomycotina</taxon>
        <taxon>Agaricomycetes</taxon>
        <taxon>Agaricomycetidae</taxon>
        <taxon>Atheliales</taxon>
        <taxon>Atheliaceae</taxon>
        <taxon>Athelia</taxon>
    </lineage>
</organism>
<feature type="domain" description="SH3" evidence="3">
    <location>
        <begin position="1"/>
        <end position="51"/>
    </location>
</feature>
<dbReference type="EMBL" id="KV417715">
    <property type="protein sequence ID" value="KZP08719.1"/>
    <property type="molecule type" value="Genomic_DNA"/>
</dbReference>
<dbReference type="InterPro" id="IPR036028">
    <property type="entry name" value="SH3-like_dom_sf"/>
</dbReference>
<dbReference type="SUPFAM" id="SSF50044">
    <property type="entry name" value="SH3-domain"/>
    <property type="match status" value="1"/>
</dbReference>
<accession>A0A165XN25</accession>
<dbReference type="PROSITE" id="PS50002">
    <property type="entry name" value="SH3"/>
    <property type="match status" value="1"/>
</dbReference>
<keyword evidence="1 2" id="KW-0728">SH3 domain</keyword>
<evidence type="ECO:0000259" key="3">
    <source>
        <dbReference type="PROSITE" id="PS50002"/>
    </source>
</evidence>
<dbReference type="Gene3D" id="2.30.30.40">
    <property type="entry name" value="SH3 Domains"/>
    <property type="match status" value="1"/>
</dbReference>
<protein>
    <recommendedName>
        <fullName evidence="3">SH3 domain-containing protein</fullName>
    </recommendedName>
</protein>
<dbReference type="InterPro" id="IPR001452">
    <property type="entry name" value="SH3_domain"/>
</dbReference>